<dbReference type="HOGENOM" id="CLU_2187478_0_0_1"/>
<dbReference type="AlphaFoldDB" id="U5CR81"/>
<evidence type="ECO:0000313" key="1">
    <source>
        <dbReference type="EMBL" id="ERN15711.1"/>
    </source>
</evidence>
<accession>U5CR81</accession>
<proteinExistence type="predicted"/>
<dbReference type="EMBL" id="KI392502">
    <property type="protein sequence ID" value="ERN15711.1"/>
    <property type="molecule type" value="Genomic_DNA"/>
</dbReference>
<organism evidence="1 2">
    <name type="scientific">Amborella trichopoda</name>
    <dbReference type="NCBI Taxonomy" id="13333"/>
    <lineage>
        <taxon>Eukaryota</taxon>
        <taxon>Viridiplantae</taxon>
        <taxon>Streptophyta</taxon>
        <taxon>Embryophyta</taxon>
        <taxon>Tracheophyta</taxon>
        <taxon>Spermatophyta</taxon>
        <taxon>Magnoliopsida</taxon>
        <taxon>Amborellales</taxon>
        <taxon>Amborellaceae</taxon>
        <taxon>Amborella</taxon>
    </lineage>
</organism>
<sequence length="109" mass="11853">MPIDYSPLLTPRSPLRSKTIRPSASSCQSALAHTVRTFAPGPLHLAARVKCYQSSIMLCRPLVAYCLLPVTCHFLSYRTPPQLKSSLDSSLVITNYHGVILSIPPTCGA</sequence>
<protein>
    <submittedName>
        <fullName evidence="1">Uncharacterized protein</fullName>
    </submittedName>
</protein>
<dbReference type="Gramene" id="ERN15711">
    <property type="protein sequence ID" value="ERN15711"/>
    <property type="gene ID" value="AMTR_s00048p00232090"/>
</dbReference>
<reference evidence="2" key="1">
    <citation type="journal article" date="2013" name="Science">
        <title>The Amborella genome and the evolution of flowering plants.</title>
        <authorList>
            <consortium name="Amborella Genome Project"/>
        </authorList>
    </citation>
    <scope>NUCLEOTIDE SEQUENCE [LARGE SCALE GENOMIC DNA]</scope>
</reference>
<keyword evidence="2" id="KW-1185">Reference proteome</keyword>
<name>U5CR81_AMBTC</name>
<dbReference type="Proteomes" id="UP000017836">
    <property type="component" value="Unassembled WGS sequence"/>
</dbReference>
<evidence type="ECO:0000313" key="2">
    <source>
        <dbReference type="Proteomes" id="UP000017836"/>
    </source>
</evidence>
<gene>
    <name evidence="1" type="ORF">AMTR_s00048p00232090</name>
</gene>